<dbReference type="EMBL" id="JBHULZ010000023">
    <property type="protein sequence ID" value="MFD2697310.1"/>
    <property type="molecule type" value="Genomic_DNA"/>
</dbReference>
<evidence type="ECO:0000313" key="3">
    <source>
        <dbReference type="Proteomes" id="UP001597357"/>
    </source>
</evidence>
<gene>
    <name evidence="2" type="ORF">ACFSQ0_04840</name>
</gene>
<organism evidence="2 3">
    <name type="scientific">Mesonia sediminis</name>
    <dbReference type="NCBI Taxonomy" id="1703946"/>
    <lineage>
        <taxon>Bacteria</taxon>
        <taxon>Pseudomonadati</taxon>
        <taxon>Bacteroidota</taxon>
        <taxon>Flavobacteriia</taxon>
        <taxon>Flavobacteriales</taxon>
        <taxon>Flavobacteriaceae</taxon>
        <taxon>Mesonia</taxon>
    </lineage>
</organism>
<feature type="transmembrane region" description="Helical" evidence="1">
    <location>
        <begin position="43"/>
        <end position="62"/>
    </location>
</feature>
<keyword evidence="3" id="KW-1185">Reference proteome</keyword>
<reference evidence="3" key="1">
    <citation type="journal article" date="2019" name="Int. J. Syst. Evol. Microbiol.">
        <title>The Global Catalogue of Microorganisms (GCM) 10K type strain sequencing project: providing services to taxonomists for standard genome sequencing and annotation.</title>
        <authorList>
            <consortium name="The Broad Institute Genomics Platform"/>
            <consortium name="The Broad Institute Genome Sequencing Center for Infectious Disease"/>
            <person name="Wu L."/>
            <person name="Ma J."/>
        </authorList>
    </citation>
    <scope>NUCLEOTIDE SEQUENCE [LARGE SCALE GENOMIC DNA]</scope>
    <source>
        <strain evidence="3">KCTC 42255</strain>
    </source>
</reference>
<dbReference type="RefSeq" id="WP_379044934.1">
    <property type="nucleotide sequence ID" value="NZ_JBHULZ010000023.1"/>
</dbReference>
<dbReference type="Proteomes" id="UP001597357">
    <property type="component" value="Unassembled WGS sequence"/>
</dbReference>
<keyword evidence="1" id="KW-0812">Transmembrane</keyword>
<sequence length="75" mass="8341">MTKRTNKTTLMRGVRYLAIALPLAFIGPSVIYSAFNNQENDLYIPILILGILACAGSVFLMFRGILTMVKALFDE</sequence>
<keyword evidence="1" id="KW-0472">Membrane</keyword>
<evidence type="ECO:0000313" key="2">
    <source>
        <dbReference type="EMBL" id="MFD2697310.1"/>
    </source>
</evidence>
<dbReference type="InterPro" id="IPR046077">
    <property type="entry name" value="DUF6095"/>
</dbReference>
<accession>A0ABW5SFD5</accession>
<protein>
    <submittedName>
        <fullName evidence="2">DUF6095 family protein</fullName>
    </submittedName>
</protein>
<evidence type="ECO:0000256" key="1">
    <source>
        <dbReference type="SAM" id="Phobius"/>
    </source>
</evidence>
<name>A0ABW5SFD5_9FLAO</name>
<dbReference type="Pfam" id="PF19589">
    <property type="entry name" value="DUF6095"/>
    <property type="match status" value="1"/>
</dbReference>
<comment type="caution">
    <text evidence="2">The sequence shown here is derived from an EMBL/GenBank/DDBJ whole genome shotgun (WGS) entry which is preliminary data.</text>
</comment>
<keyword evidence="1" id="KW-1133">Transmembrane helix</keyword>
<proteinExistence type="predicted"/>